<feature type="transmembrane region" description="Helical" evidence="1">
    <location>
        <begin position="177"/>
        <end position="201"/>
    </location>
</feature>
<evidence type="ECO:0000256" key="1">
    <source>
        <dbReference type="SAM" id="Phobius"/>
    </source>
</evidence>
<keyword evidence="1" id="KW-0812">Transmembrane</keyword>
<evidence type="ECO:0008006" key="4">
    <source>
        <dbReference type="Google" id="ProtNLM"/>
    </source>
</evidence>
<feature type="transmembrane region" description="Helical" evidence="1">
    <location>
        <begin position="128"/>
        <end position="156"/>
    </location>
</feature>
<reference evidence="2 3" key="1">
    <citation type="submission" date="2017-03" db="EMBL/GenBank/DDBJ databases">
        <title>Genome sequence of Methanobrevibacter thaueri.</title>
        <authorList>
            <person name="Poehlein A."/>
            <person name="Seedorf H."/>
            <person name="Daniel R."/>
        </authorList>
    </citation>
    <scope>NUCLEOTIDE SEQUENCE [LARGE SCALE GENOMIC DNA]</scope>
    <source>
        <strain evidence="2 3">DSM 11995</strain>
    </source>
</reference>
<evidence type="ECO:0000313" key="2">
    <source>
        <dbReference type="EMBL" id="PWB86786.1"/>
    </source>
</evidence>
<dbReference type="AlphaFoldDB" id="A0A315XM24"/>
<accession>A0A315XM24</accession>
<comment type="caution">
    <text evidence="2">The sequence shown here is derived from an EMBL/GenBank/DDBJ whole genome shotgun (WGS) entry which is preliminary data.</text>
</comment>
<gene>
    <name evidence="2" type="ORF">MBBTH_11980</name>
</gene>
<evidence type="ECO:0000313" key="3">
    <source>
        <dbReference type="Proteomes" id="UP000251717"/>
    </source>
</evidence>
<feature type="transmembrane region" description="Helical" evidence="1">
    <location>
        <begin position="207"/>
        <end position="227"/>
    </location>
</feature>
<feature type="transmembrane region" description="Helical" evidence="1">
    <location>
        <begin position="94"/>
        <end position="116"/>
    </location>
</feature>
<dbReference type="RefSeq" id="WP_165814042.1">
    <property type="nucleotide sequence ID" value="NZ_MZGS01000023.1"/>
</dbReference>
<dbReference type="Proteomes" id="UP000251717">
    <property type="component" value="Unassembled WGS sequence"/>
</dbReference>
<dbReference type="Pfam" id="PF13197">
    <property type="entry name" value="DUF4013"/>
    <property type="match status" value="1"/>
</dbReference>
<name>A0A315XM24_9EURY</name>
<dbReference type="OrthoDB" id="78125at2157"/>
<feature type="transmembrane region" description="Helical" evidence="1">
    <location>
        <begin position="21"/>
        <end position="40"/>
    </location>
</feature>
<sequence>MNISKIIFNSVKYPFKNLAKLPIICILFILIAIIPIGKLLDNNYVVLIGVIAFFIFILIVPGYFLNIIKVGTRESAMLPSLNLVNSIQDSIRVLILRMVYMIVPVAVFFILLSTVGSESIKMLYNFQFHGFIATFGLVILAILITYLIFEFLLFFAKARLAYLNSLSEALKVHRVIADIYNIGLFNIFKWIVAMLVLMVVISIVSSWVIAIPYVGFLIDICVIIPIMESIANYSLGMLYSNIDGNSHSLVR</sequence>
<dbReference type="EMBL" id="MZGS01000023">
    <property type="protein sequence ID" value="PWB86786.1"/>
    <property type="molecule type" value="Genomic_DNA"/>
</dbReference>
<keyword evidence="3" id="KW-1185">Reference proteome</keyword>
<protein>
    <recommendedName>
        <fullName evidence="4">DUF4013 domain-containing protein</fullName>
    </recommendedName>
</protein>
<proteinExistence type="predicted"/>
<feature type="transmembrane region" description="Helical" evidence="1">
    <location>
        <begin position="46"/>
        <end position="68"/>
    </location>
</feature>
<dbReference type="InterPro" id="IPR025098">
    <property type="entry name" value="DUF4013"/>
</dbReference>
<keyword evidence="1" id="KW-1133">Transmembrane helix</keyword>
<keyword evidence="1" id="KW-0472">Membrane</keyword>
<organism evidence="2 3">
    <name type="scientific">Methanobrevibacter thaueri</name>
    <dbReference type="NCBI Taxonomy" id="190975"/>
    <lineage>
        <taxon>Archaea</taxon>
        <taxon>Methanobacteriati</taxon>
        <taxon>Methanobacteriota</taxon>
        <taxon>Methanomada group</taxon>
        <taxon>Methanobacteria</taxon>
        <taxon>Methanobacteriales</taxon>
        <taxon>Methanobacteriaceae</taxon>
        <taxon>Methanobrevibacter</taxon>
    </lineage>
</organism>